<evidence type="ECO:0000313" key="2">
    <source>
        <dbReference type="Proteomes" id="UP001472677"/>
    </source>
</evidence>
<organism evidence="1 2">
    <name type="scientific">Hibiscus sabdariffa</name>
    <name type="common">roselle</name>
    <dbReference type="NCBI Taxonomy" id="183260"/>
    <lineage>
        <taxon>Eukaryota</taxon>
        <taxon>Viridiplantae</taxon>
        <taxon>Streptophyta</taxon>
        <taxon>Embryophyta</taxon>
        <taxon>Tracheophyta</taxon>
        <taxon>Spermatophyta</taxon>
        <taxon>Magnoliopsida</taxon>
        <taxon>eudicotyledons</taxon>
        <taxon>Gunneridae</taxon>
        <taxon>Pentapetalae</taxon>
        <taxon>rosids</taxon>
        <taxon>malvids</taxon>
        <taxon>Malvales</taxon>
        <taxon>Malvaceae</taxon>
        <taxon>Malvoideae</taxon>
        <taxon>Hibiscus</taxon>
    </lineage>
</organism>
<dbReference type="Proteomes" id="UP001472677">
    <property type="component" value="Unassembled WGS sequence"/>
</dbReference>
<keyword evidence="2" id="KW-1185">Reference proteome</keyword>
<accession>A0ABR2GHS0</accession>
<proteinExistence type="predicted"/>
<name>A0ABR2GHS0_9ROSI</name>
<comment type="caution">
    <text evidence="1">The sequence shown here is derived from an EMBL/GenBank/DDBJ whole genome shotgun (WGS) entry which is preliminary data.</text>
</comment>
<evidence type="ECO:0000313" key="1">
    <source>
        <dbReference type="EMBL" id="KAK8602469.1"/>
    </source>
</evidence>
<protein>
    <submittedName>
        <fullName evidence="1">Uncharacterized protein</fullName>
    </submittedName>
</protein>
<dbReference type="EMBL" id="JBBPBM010000001">
    <property type="protein sequence ID" value="KAK8602469.1"/>
    <property type="molecule type" value="Genomic_DNA"/>
</dbReference>
<gene>
    <name evidence="1" type="ORF">V6N12_052275</name>
</gene>
<sequence length="88" mass="9748">MLEHCIRVVEEYSAPRFRVGRGMSKGSRLMHGAATRKPHHLIGLNSNSDGLYRANSDGVTCGGVFCDEHGVWIVEFSKTYRFMVSSGS</sequence>
<reference evidence="1 2" key="1">
    <citation type="journal article" date="2024" name="G3 (Bethesda)">
        <title>Genome assembly of Hibiscus sabdariffa L. provides insights into metabolisms of medicinal natural products.</title>
        <authorList>
            <person name="Kim T."/>
        </authorList>
    </citation>
    <scope>NUCLEOTIDE SEQUENCE [LARGE SCALE GENOMIC DNA]</scope>
    <source>
        <strain evidence="1">TK-2024</strain>
        <tissue evidence="1">Old leaves</tissue>
    </source>
</reference>